<accession>A0AAU9S9S4</accession>
<name>A0AAU9S9S4_THLAR</name>
<keyword evidence="3" id="KW-1185">Reference proteome</keyword>
<proteinExistence type="predicted"/>
<evidence type="ECO:0000313" key="2">
    <source>
        <dbReference type="EMBL" id="CAH2060939.1"/>
    </source>
</evidence>
<evidence type="ECO:0000313" key="3">
    <source>
        <dbReference type="Proteomes" id="UP000836841"/>
    </source>
</evidence>
<feature type="domain" description="DUF4283" evidence="1">
    <location>
        <begin position="42"/>
        <end position="120"/>
    </location>
</feature>
<dbReference type="Proteomes" id="UP000836841">
    <property type="component" value="Chromosome 4"/>
</dbReference>
<organism evidence="2 3">
    <name type="scientific">Thlaspi arvense</name>
    <name type="common">Field penny-cress</name>
    <dbReference type="NCBI Taxonomy" id="13288"/>
    <lineage>
        <taxon>Eukaryota</taxon>
        <taxon>Viridiplantae</taxon>
        <taxon>Streptophyta</taxon>
        <taxon>Embryophyta</taxon>
        <taxon>Tracheophyta</taxon>
        <taxon>Spermatophyta</taxon>
        <taxon>Magnoliopsida</taxon>
        <taxon>eudicotyledons</taxon>
        <taxon>Gunneridae</taxon>
        <taxon>Pentapetalae</taxon>
        <taxon>rosids</taxon>
        <taxon>malvids</taxon>
        <taxon>Brassicales</taxon>
        <taxon>Brassicaceae</taxon>
        <taxon>Thlaspideae</taxon>
        <taxon>Thlaspi</taxon>
    </lineage>
</organism>
<sequence length="128" mass="14711">MSQSGHLGSANGSNKGKATLQPMLKITVPRFDNTKLISGYSQTLIGKCVNPLKQDMNALLIMFPRIWKVEDRVTGADLGMWRFQFDFDEEEDIISVLQMEPYHFDGWMVVLVRWEPLIEPNYLSILTF</sequence>
<dbReference type="EMBL" id="OU466860">
    <property type="protein sequence ID" value="CAH2060939.1"/>
    <property type="molecule type" value="Genomic_DNA"/>
</dbReference>
<reference evidence="2 3" key="1">
    <citation type="submission" date="2022-03" db="EMBL/GenBank/DDBJ databases">
        <authorList>
            <person name="Nunn A."/>
            <person name="Chopra R."/>
            <person name="Nunn A."/>
            <person name="Contreras Garrido A."/>
        </authorList>
    </citation>
    <scope>NUCLEOTIDE SEQUENCE [LARGE SCALE GENOMIC DNA]</scope>
</reference>
<dbReference type="AlphaFoldDB" id="A0AAU9S9S4"/>
<gene>
    <name evidence="2" type="ORF">TAV2_LOCUS14278</name>
</gene>
<dbReference type="InterPro" id="IPR025558">
    <property type="entry name" value="DUF4283"/>
</dbReference>
<evidence type="ECO:0000259" key="1">
    <source>
        <dbReference type="Pfam" id="PF14111"/>
    </source>
</evidence>
<dbReference type="Pfam" id="PF14111">
    <property type="entry name" value="DUF4283"/>
    <property type="match status" value="1"/>
</dbReference>
<protein>
    <recommendedName>
        <fullName evidence="1">DUF4283 domain-containing protein</fullName>
    </recommendedName>
</protein>